<dbReference type="EMBL" id="CP066076">
    <property type="protein sequence ID" value="QQC66899.1"/>
    <property type="molecule type" value="Genomic_DNA"/>
</dbReference>
<proteinExistence type="predicted"/>
<sequence length="67" mass="7371">MAVAASANLFASLHFYSWKYIPVTFPSGPVPGYVYVVEQARRARAFVIVATIHSLRNAISVALLFTL</sequence>
<dbReference type="AlphaFoldDB" id="A0A7T4N838"/>
<reference evidence="1 2" key="1">
    <citation type="submission" date="2020-12" db="EMBL/GenBank/DDBJ databases">
        <title>FDA dAtabase for Regulatory Grade micrObial Sequences (FDA-ARGOS): Supporting development and validation of Infectious Disease Dx tests.</title>
        <authorList>
            <person name="Nelson B."/>
            <person name="Plummer A."/>
            <person name="Tallon L."/>
            <person name="Sadzewicz L."/>
            <person name="Zhao X."/>
            <person name="Boylan J."/>
            <person name="Ott S."/>
            <person name="Bowen H."/>
            <person name="Vavikolanu K."/>
            <person name="Mehta A."/>
            <person name="Aluvathingal J."/>
            <person name="Nadendla S."/>
            <person name="Myers T."/>
            <person name="Yan Y."/>
            <person name="Sichtig H."/>
        </authorList>
    </citation>
    <scope>NUCLEOTIDE SEQUENCE [LARGE SCALE GENOMIC DNA]</scope>
    <source>
        <strain evidence="1 2">FDAARGOS_1049</strain>
    </source>
</reference>
<evidence type="ECO:0000313" key="1">
    <source>
        <dbReference type="EMBL" id="QQC66899.1"/>
    </source>
</evidence>
<gene>
    <name evidence="1" type="ORF">I6I06_18065</name>
</gene>
<keyword evidence="2" id="KW-1185">Reference proteome</keyword>
<dbReference type="Proteomes" id="UP000595610">
    <property type="component" value="Chromosome 2"/>
</dbReference>
<accession>A0A7T4N838</accession>
<protein>
    <recommendedName>
        <fullName evidence="3">CPBP family intramembrane metalloprotease</fullName>
    </recommendedName>
</protein>
<evidence type="ECO:0008006" key="3">
    <source>
        <dbReference type="Google" id="ProtNLM"/>
    </source>
</evidence>
<organism evidence="1 2">
    <name type="scientific">Paraburkholderia ginsengisoli</name>
    <dbReference type="NCBI Taxonomy" id="311231"/>
    <lineage>
        <taxon>Bacteria</taxon>
        <taxon>Pseudomonadati</taxon>
        <taxon>Pseudomonadota</taxon>
        <taxon>Betaproteobacteria</taxon>
        <taxon>Burkholderiales</taxon>
        <taxon>Burkholderiaceae</taxon>
        <taxon>Paraburkholderia</taxon>
    </lineage>
</organism>
<dbReference type="RefSeq" id="WP_084585521.1">
    <property type="nucleotide sequence ID" value="NZ_CP066076.1"/>
</dbReference>
<dbReference type="KEGG" id="pgis:I6I06_18065"/>
<evidence type="ECO:0000313" key="2">
    <source>
        <dbReference type="Proteomes" id="UP000595610"/>
    </source>
</evidence>
<name>A0A7T4N838_9BURK</name>